<keyword evidence="1" id="KW-1133">Transmembrane helix</keyword>
<dbReference type="Pfam" id="PF09656">
    <property type="entry name" value="PGPGW"/>
    <property type="match status" value="1"/>
</dbReference>
<reference evidence="2" key="1">
    <citation type="submission" date="2022-12" db="EMBL/GenBank/DDBJ databases">
        <title>Paraconexibacter alkalitolerans sp. nov. and Baekduia alba sp. nov., isolated from soil and emended description of the genera Paraconexibacter (Chun et al., 2020) and Baekduia (An et al., 2020).</title>
        <authorList>
            <person name="Vieira S."/>
            <person name="Huber K.J."/>
            <person name="Geppert A."/>
            <person name="Wolf J."/>
            <person name="Neumann-Schaal M."/>
            <person name="Muesken M."/>
            <person name="Overmann J."/>
        </authorList>
    </citation>
    <scope>NUCLEOTIDE SEQUENCE</scope>
    <source>
        <strain evidence="2">AEG42_29</strain>
    </source>
</reference>
<feature type="transmembrane region" description="Helical" evidence="1">
    <location>
        <begin position="58"/>
        <end position="84"/>
    </location>
</feature>
<feature type="transmembrane region" description="Helical" evidence="1">
    <location>
        <begin position="32"/>
        <end position="52"/>
    </location>
</feature>
<protein>
    <recommendedName>
        <fullName evidence="3">TIGR02611 family protein</fullName>
    </recommendedName>
</protein>
<sequence length="134" mass="14836">MSGPAPPPPVDRDSWAEQLADRRDLHRQKSRAFRVAYAIAGVIVLVVGIVAIPLPGPGWAIVFVGLGMLALEFVWAERLAMIVLDGLQRFWEWWGDARAWQRGIAIIALFAIVLFALSFSASIIGSPEFVPKLW</sequence>
<dbReference type="EMBL" id="CP114014">
    <property type="protein sequence ID" value="XAY05143.1"/>
    <property type="molecule type" value="Genomic_DNA"/>
</dbReference>
<evidence type="ECO:0000313" key="2">
    <source>
        <dbReference type="EMBL" id="XAY05143.1"/>
    </source>
</evidence>
<proteinExistence type="predicted"/>
<keyword evidence="1" id="KW-0812">Transmembrane</keyword>
<gene>
    <name evidence="2" type="ORF">DSM112329_01987</name>
</gene>
<dbReference type="RefSeq" id="WP_354701661.1">
    <property type="nucleotide sequence ID" value="NZ_CP114014.1"/>
</dbReference>
<evidence type="ECO:0000256" key="1">
    <source>
        <dbReference type="SAM" id="Phobius"/>
    </source>
</evidence>
<organism evidence="2">
    <name type="scientific">Paraconexibacter sp. AEG42_29</name>
    <dbReference type="NCBI Taxonomy" id="2997339"/>
    <lineage>
        <taxon>Bacteria</taxon>
        <taxon>Bacillati</taxon>
        <taxon>Actinomycetota</taxon>
        <taxon>Thermoleophilia</taxon>
        <taxon>Solirubrobacterales</taxon>
        <taxon>Paraconexibacteraceae</taxon>
        <taxon>Paraconexibacter</taxon>
    </lineage>
</organism>
<keyword evidence="1" id="KW-0472">Membrane</keyword>
<dbReference type="KEGG" id="parq:DSM112329_01987"/>
<accession>A0AAU7ATY3</accession>
<evidence type="ECO:0008006" key="3">
    <source>
        <dbReference type="Google" id="ProtNLM"/>
    </source>
</evidence>
<name>A0AAU7ATY3_9ACTN</name>
<dbReference type="InterPro" id="IPR013434">
    <property type="entry name" value="CHP02611"/>
</dbReference>
<dbReference type="InterPro" id="IPR019099">
    <property type="entry name" value="Uncharacterised_PGPGW_TM"/>
</dbReference>
<dbReference type="AlphaFoldDB" id="A0AAU7ATY3"/>
<feature type="transmembrane region" description="Helical" evidence="1">
    <location>
        <begin position="104"/>
        <end position="124"/>
    </location>
</feature>
<dbReference type="NCBIfam" id="TIGR02611">
    <property type="entry name" value="TIGR02611 family protein"/>
    <property type="match status" value="1"/>
</dbReference>